<dbReference type="InterPro" id="IPR036291">
    <property type="entry name" value="NAD(P)-bd_dom_sf"/>
</dbReference>
<dbReference type="PRINTS" id="PR00081">
    <property type="entry name" value="GDHRDH"/>
</dbReference>
<evidence type="ECO:0000256" key="1">
    <source>
        <dbReference type="ARBA" id="ARBA00006484"/>
    </source>
</evidence>
<dbReference type="InterPro" id="IPR051122">
    <property type="entry name" value="SDR_DHRS6-like"/>
</dbReference>
<dbReference type="EMBL" id="BSOJ01000030">
    <property type="protein sequence ID" value="GLR27272.1"/>
    <property type="molecule type" value="Genomic_DNA"/>
</dbReference>
<reference evidence="4" key="1">
    <citation type="journal article" date="2019" name="Int. J. Syst. Evol. Microbiol.">
        <title>The Global Catalogue of Microorganisms (GCM) 10K type strain sequencing project: providing services to taxonomists for standard genome sequencing and annotation.</title>
        <authorList>
            <consortium name="The Broad Institute Genomics Platform"/>
            <consortium name="The Broad Institute Genome Sequencing Center for Infectious Disease"/>
            <person name="Wu L."/>
            <person name="Ma J."/>
        </authorList>
    </citation>
    <scope>NUCLEOTIDE SEQUENCE [LARGE SCALE GENOMIC DNA]</scope>
    <source>
        <strain evidence="4">NBRC 105857</strain>
    </source>
</reference>
<dbReference type="SUPFAM" id="SSF51735">
    <property type="entry name" value="NAD(P)-binding Rossmann-fold domains"/>
    <property type="match status" value="1"/>
</dbReference>
<evidence type="ECO:0000313" key="4">
    <source>
        <dbReference type="Proteomes" id="UP001156664"/>
    </source>
</evidence>
<dbReference type="Proteomes" id="UP001156664">
    <property type="component" value="Unassembled WGS sequence"/>
</dbReference>
<gene>
    <name evidence="3" type="ORF">GCM10007875_23630</name>
</gene>
<evidence type="ECO:0000256" key="2">
    <source>
        <dbReference type="ARBA" id="ARBA00023002"/>
    </source>
</evidence>
<comment type="caution">
    <text evidence="3">The sequence shown here is derived from an EMBL/GenBank/DDBJ whole genome shotgun (WGS) entry which is preliminary data.</text>
</comment>
<dbReference type="Gene3D" id="3.40.50.720">
    <property type="entry name" value="NAD(P)-binding Rossmann-like Domain"/>
    <property type="match status" value="1"/>
</dbReference>
<comment type="similarity">
    <text evidence="1">Belongs to the short-chain dehydrogenases/reductases (SDR) family.</text>
</comment>
<accession>A0ABQ5YXP9</accession>
<organism evidence="3 4">
    <name type="scientific">Limnobacter litoralis</name>
    <dbReference type="NCBI Taxonomy" id="481366"/>
    <lineage>
        <taxon>Bacteria</taxon>
        <taxon>Pseudomonadati</taxon>
        <taxon>Pseudomonadota</taxon>
        <taxon>Betaproteobacteria</taxon>
        <taxon>Burkholderiales</taxon>
        <taxon>Burkholderiaceae</taxon>
        <taxon>Limnobacter</taxon>
    </lineage>
</organism>
<keyword evidence="4" id="KW-1185">Reference proteome</keyword>
<dbReference type="InterPro" id="IPR002347">
    <property type="entry name" value="SDR_fam"/>
</dbReference>
<sequence>MSSTVFVMGATSAIAQSLIHLELQAGNKVVAAGRNMEKLQELYGSKGNVCLIQVEATDPESVKAGFAEADNAGFHADAYAHCVGSILVAPLHRTSDAQFQDVLNLNLMSAVYGLRAFVNGCRERKSAGSAVLVSTCATGIGVANHEAIAAAKAGIEGLAKSAANTYAPDGIRVNVVAPGLTDSPIASAFLKSEVMRAASAKQYPLQGVNTPGEVAQAMHWLLSDQASRTTGTILNVDGGFRNTRPLVK</sequence>
<name>A0ABQ5YXP9_9BURK</name>
<dbReference type="RefSeq" id="WP_284282018.1">
    <property type="nucleotide sequence ID" value="NZ_BSOJ01000030.1"/>
</dbReference>
<dbReference type="Pfam" id="PF13561">
    <property type="entry name" value="adh_short_C2"/>
    <property type="match status" value="1"/>
</dbReference>
<dbReference type="PANTHER" id="PTHR43477">
    <property type="entry name" value="DIHYDROANTICAPSIN 7-DEHYDROGENASE"/>
    <property type="match status" value="1"/>
</dbReference>
<dbReference type="PANTHER" id="PTHR43477:SF1">
    <property type="entry name" value="DIHYDROANTICAPSIN 7-DEHYDROGENASE"/>
    <property type="match status" value="1"/>
</dbReference>
<keyword evidence="2" id="KW-0560">Oxidoreductase</keyword>
<dbReference type="CDD" id="cd05233">
    <property type="entry name" value="SDR_c"/>
    <property type="match status" value="1"/>
</dbReference>
<protein>
    <submittedName>
        <fullName evidence="3">2-deoxy-D-gluconate 3-dehydrogenase</fullName>
    </submittedName>
</protein>
<evidence type="ECO:0000313" key="3">
    <source>
        <dbReference type="EMBL" id="GLR27272.1"/>
    </source>
</evidence>
<proteinExistence type="inferred from homology"/>